<name>A0A1Y5YSJ1_9BACI</name>
<proteinExistence type="predicted"/>
<dbReference type="Proteomes" id="UP000194439">
    <property type="component" value="Unassembled WGS sequence"/>
</dbReference>
<dbReference type="AlphaFoldDB" id="A0A1Y5YSJ1"/>
<gene>
    <name evidence="1" type="ORF">BACERE00185_00031</name>
</gene>
<sequence>MAYLVSTKSQGKRYFYLAQYTGKRPYTKKKYIHIYNFGNENRAFERMSLWLMDNNFIPKEIIELGIQISDIENWREKVKQTTNVYS</sequence>
<accession>A0A1Y5YSJ1</accession>
<dbReference type="EMBL" id="FWZD01000014">
    <property type="protein sequence ID" value="SMD65120.1"/>
    <property type="molecule type" value="Genomic_DNA"/>
</dbReference>
<evidence type="ECO:0000313" key="1">
    <source>
        <dbReference type="EMBL" id="SMD65120.1"/>
    </source>
</evidence>
<evidence type="ECO:0000313" key="2">
    <source>
        <dbReference type="Proteomes" id="UP000194439"/>
    </source>
</evidence>
<organism evidence="1 2">
    <name type="scientific">Bacillus mobilis</name>
    <dbReference type="NCBI Taxonomy" id="2026190"/>
    <lineage>
        <taxon>Bacteria</taxon>
        <taxon>Bacillati</taxon>
        <taxon>Bacillota</taxon>
        <taxon>Bacilli</taxon>
        <taxon>Bacillales</taxon>
        <taxon>Bacillaceae</taxon>
        <taxon>Bacillus</taxon>
        <taxon>Bacillus cereus group</taxon>
    </lineage>
</organism>
<protein>
    <submittedName>
        <fullName evidence="1">Uncharacterized protein</fullName>
    </submittedName>
</protein>
<reference evidence="2" key="1">
    <citation type="submission" date="2017-04" db="EMBL/GenBank/DDBJ databases">
        <authorList>
            <person name="Criscuolo A."/>
        </authorList>
    </citation>
    <scope>NUCLEOTIDE SEQUENCE [LARGE SCALE GENOMIC DNA]</scope>
</reference>